<dbReference type="NCBIfam" id="TIGR02209">
    <property type="entry name" value="ftsL_broad"/>
    <property type="match status" value="1"/>
</dbReference>
<dbReference type="AlphaFoldDB" id="A0A9D2ERF7"/>
<organism evidence="10 11">
    <name type="scientific">Candidatus Gemmiger excrementigallinarum</name>
    <dbReference type="NCBI Taxonomy" id="2838609"/>
    <lineage>
        <taxon>Bacteria</taxon>
        <taxon>Bacillati</taxon>
        <taxon>Bacillota</taxon>
        <taxon>Clostridia</taxon>
        <taxon>Eubacteriales</taxon>
        <taxon>Gemmiger</taxon>
    </lineage>
</organism>
<evidence type="ECO:0000256" key="6">
    <source>
        <dbReference type="ARBA" id="ARBA00023136"/>
    </source>
</evidence>
<evidence type="ECO:0000256" key="8">
    <source>
        <dbReference type="NCBIfam" id="TIGR02209"/>
    </source>
</evidence>
<keyword evidence="3 10" id="KW-0132">Cell division</keyword>
<reference evidence="10" key="2">
    <citation type="submission" date="2021-04" db="EMBL/GenBank/DDBJ databases">
        <authorList>
            <person name="Gilroy R."/>
        </authorList>
    </citation>
    <scope>NUCLEOTIDE SEQUENCE</scope>
    <source>
        <strain evidence="10">ChiSxjej1B13-11774</strain>
    </source>
</reference>
<protein>
    <recommendedName>
        <fullName evidence="8">Cell division protein FtsL</fullName>
    </recommendedName>
</protein>
<proteinExistence type="predicted"/>
<feature type="transmembrane region" description="Helical" evidence="9">
    <location>
        <begin position="38"/>
        <end position="60"/>
    </location>
</feature>
<comment type="caution">
    <text evidence="10">The sequence shown here is derived from an EMBL/GenBank/DDBJ whole genome shotgun (WGS) entry which is preliminary data.</text>
</comment>
<dbReference type="EMBL" id="DXBP01000040">
    <property type="protein sequence ID" value="HIZ42150.1"/>
    <property type="molecule type" value="Genomic_DNA"/>
</dbReference>
<gene>
    <name evidence="10" type="primary">ftsL</name>
    <name evidence="10" type="ORF">H9811_06280</name>
</gene>
<evidence type="ECO:0000313" key="11">
    <source>
        <dbReference type="Proteomes" id="UP000824048"/>
    </source>
</evidence>
<dbReference type="InterPro" id="IPR011922">
    <property type="entry name" value="Cell_div_FtsL"/>
</dbReference>
<evidence type="ECO:0000256" key="5">
    <source>
        <dbReference type="ARBA" id="ARBA00022989"/>
    </source>
</evidence>
<evidence type="ECO:0000256" key="3">
    <source>
        <dbReference type="ARBA" id="ARBA00022618"/>
    </source>
</evidence>
<keyword evidence="6 9" id="KW-0472">Membrane</keyword>
<keyword evidence="7" id="KW-0131">Cell cycle</keyword>
<accession>A0A9D2ERF7</accession>
<comment type="subcellular location">
    <subcellularLocation>
        <location evidence="1">Cell membrane</location>
        <topology evidence="1">Single-pass type II membrane protein</topology>
    </subcellularLocation>
</comment>
<dbReference type="Proteomes" id="UP000824048">
    <property type="component" value="Unassembled WGS sequence"/>
</dbReference>
<evidence type="ECO:0000256" key="4">
    <source>
        <dbReference type="ARBA" id="ARBA00022692"/>
    </source>
</evidence>
<dbReference type="GO" id="GO:0051301">
    <property type="term" value="P:cell division"/>
    <property type="evidence" value="ECO:0007669"/>
    <property type="project" value="UniProtKB-KW"/>
</dbReference>
<keyword evidence="4 9" id="KW-0812">Transmembrane</keyword>
<reference evidence="10" key="1">
    <citation type="journal article" date="2021" name="PeerJ">
        <title>Extensive microbial diversity within the chicken gut microbiome revealed by metagenomics and culture.</title>
        <authorList>
            <person name="Gilroy R."/>
            <person name="Ravi A."/>
            <person name="Getino M."/>
            <person name="Pursley I."/>
            <person name="Horton D.L."/>
            <person name="Alikhan N.F."/>
            <person name="Baker D."/>
            <person name="Gharbi K."/>
            <person name="Hall N."/>
            <person name="Watson M."/>
            <person name="Adriaenssens E.M."/>
            <person name="Foster-Nyarko E."/>
            <person name="Jarju S."/>
            <person name="Secka A."/>
            <person name="Antonio M."/>
            <person name="Oren A."/>
            <person name="Chaudhuri R.R."/>
            <person name="La Ragione R."/>
            <person name="Hildebrand F."/>
            <person name="Pallen M.J."/>
        </authorList>
    </citation>
    <scope>NUCLEOTIDE SEQUENCE</scope>
    <source>
        <strain evidence="10">ChiSxjej1B13-11774</strain>
    </source>
</reference>
<sequence length="158" mass="17030">MTTVLLHTGQTAPKMERPRPNVQVVRGGRHGLNRARHLAASTLNVLAVALLLGLIVSVVYSQAKITELNGQINETKNQLTAAQSEYDYLATQMSNITSRTSLQQVAEGQLGLVPVDPSQITYVQLEDQSVIEKTTSSAQLLVSDVRTAALNLLGSLNP</sequence>
<evidence type="ECO:0000256" key="9">
    <source>
        <dbReference type="SAM" id="Phobius"/>
    </source>
</evidence>
<evidence type="ECO:0000256" key="7">
    <source>
        <dbReference type="ARBA" id="ARBA00023306"/>
    </source>
</evidence>
<evidence type="ECO:0000256" key="2">
    <source>
        <dbReference type="ARBA" id="ARBA00022475"/>
    </source>
</evidence>
<keyword evidence="5 9" id="KW-1133">Transmembrane helix</keyword>
<keyword evidence="2" id="KW-1003">Cell membrane</keyword>
<evidence type="ECO:0000256" key="1">
    <source>
        <dbReference type="ARBA" id="ARBA00004401"/>
    </source>
</evidence>
<dbReference type="GO" id="GO:0005886">
    <property type="term" value="C:plasma membrane"/>
    <property type="evidence" value="ECO:0007669"/>
    <property type="project" value="UniProtKB-SubCell"/>
</dbReference>
<name>A0A9D2ERF7_9FIRM</name>
<evidence type="ECO:0000313" key="10">
    <source>
        <dbReference type="EMBL" id="HIZ42150.1"/>
    </source>
</evidence>